<dbReference type="AlphaFoldDB" id="A0A4R5LMS0"/>
<dbReference type="EMBL" id="SMSE01000008">
    <property type="protein sequence ID" value="TDG11270.1"/>
    <property type="molecule type" value="Genomic_DNA"/>
</dbReference>
<dbReference type="Proteomes" id="UP000295554">
    <property type="component" value="Unassembled WGS sequence"/>
</dbReference>
<reference evidence="2 3" key="1">
    <citation type="submission" date="2019-03" db="EMBL/GenBank/DDBJ databases">
        <title>Seongchinamella monodicae gen. nov., sp. nov., a novel member of the Gammaproteobacteria isolated from a tidal mudflat of beach.</title>
        <authorList>
            <person name="Yang H.G."/>
            <person name="Kang J.W."/>
            <person name="Lee S.D."/>
        </authorList>
    </citation>
    <scope>NUCLEOTIDE SEQUENCE [LARGE SCALE GENOMIC DNA]</scope>
    <source>
        <strain evidence="2 3">GH4-78</strain>
    </source>
</reference>
<protein>
    <submittedName>
        <fullName evidence="2">Uncharacterized protein</fullName>
    </submittedName>
</protein>
<keyword evidence="1" id="KW-0732">Signal</keyword>
<comment type="caution">
    <text evidence="2">The sequence shown here is derived from an EMBL/GenBank/DDBJ whole genome shotgun (WGS) entry which is preliminary data.</text>
</comment>
<dbReference type="RefSeq" id="WP_133215696.1">
    <property type="nucleotide sequence ID" value="NZ_SMSE01000008.1"/>
</dbReference>
<dbReference type="OrthoDB" id="1436618at2"/>
<name>A0A4R5LMS0_9GAMM</name>
<gene>
    <name evidence="2" type="ORF">E2F43_18925</name>
</gene>
<organism evidence="2 3">
    <name type="scientific">Seongchinamella unica</name>
    <dbReference type="NCBI Taxonomy" id="2547392"/>
    <lineage>
        <taxon>Bacteria</taxon>
        <taxon>Pseudomonadati</taxon>
        <taxon>Pseudomonadota</taxon>
        <taxon>Gammaproteobacteria</taxon>
        <taxon>Cellvibrionales</taxon>
        <taxon>Halieaceae</taxon>
        <taxon>Seongchinamella</taxon>
    </lineage>
</organism>
<evidence type="ECO:0000313" key="3">
    <source>
        <dbReference type="Proteomes" id="UP000295554"/>
    </source>
</evidence>
<proteinExistence type="predicted"/>
<sequence length="196" mass="20334">MNTGNRVSTFLAALAFCSQLHAQSSLKETIDVVGQGMAGPVVSENGATLIRTKNGITASLTMPTPVSGSYNYPAGNAFQPLVFAGHPEAFTGWMFVFNNPEGCTDPCNGDDLGDTPARGGAFNFAGHAVGGSTLNLTGHVSKMSEPFAGASIDNPFGAEVHLAVAPHGGLQPDLLPTQITFPIGTSAEWWLAIFLP</sequence>
<accession>A0A4R5LMS0</accession>
<evidence type="ECO:0000313" key="2">
    <source>
        <dbReference type="EMBL" id="TDG11270.1"/>
    </source>
</evidence>
<evidence type="ECO:0000256" key="1">
    <source>
        <dbReference type="SAM" id="SignalP"/>
    </source>
</evidence>
<keyword evidence="3" id="KW-1185">Reference proteome</keyword>
<feature type="signal peptide" evidence="1">
    <location>
        <begin position="1"/>
        <end position="22"/>
    </location>
</feature>
<feature type="chain" id="PRO_5020841916" evidence="1">
    <location>
        <begin position="23"/>
        <end position="196"/>
    </location>
</feature>